<protein>
    <submittedName>
        <fullName evidence="2">Protein kinase domain-containing protein</fullName>
    </submittedName>
</protein>
<evidence type="ECO:0000313" key="1">
    <source>
        <dbReference type="Proteomes" id="UP000095286"/>
    </source>
</evidence>
<proteinExistence type="predicted"/>
<name>A0AC35U3X7_9BILA</name>
<reference evidence="2" key="1">
    <citation type="submission" date="2016-11" db="UniProtKB">
        <authorList>
            <consortium name="WormBaseParasite"/>
        </authorList>
    </citation>
    <scope>IDENTIFICATION</scope>
    <source>
        <strain evidence="2">KR3021</strain>
    </source>
</reference>
<accession>A0AC35U3X7</accession>
<evidence type="ECO:0000313" key="2">
    <source>
        <dbReference type="WBParaSite" id="RSKR_0000727700.1"/>
    </source>
</evidence>
<dbReference type="Proteomes" id="UP000095286">
    <property type="component" value="Unplaced"/>
</dbReference>
<organism evidence="1 2">
    <name type="scientific">Rhabditophanes sp. KR3021</name>
    <dbReference type="NCBI Taxonomy" id="114890"/>
    <lineage>
        <taxon>Eukaryota</taxon>
        <taxon>Metazoa</taxon>
        <taxon>Ecdysozoa</taxon>
        <taxon>Nematoda</taxon>
        <taxon>Chromadorea</taxon>
        <taxon>Rhabditida</taxon>
        <taxon>Tylenchina</taxon>
        <taxon>Panagrolaimomorpha</taxon>
        <taxon>Strongyloidoidea</taxon>
        <taxon>Alloionematidae</taxon>
        <taxon>Rhabditophanes</taxon>
    </lineage>
</organism>
<sequence length="480" mass="55229">MHFNNTEILFNYKSSLASKKSKLSNIVPPEIVSTKTDYTTINTFRSNALTHLNLDDRHNPSDSFNQQSATYKLSDQSREKTFFRTYFRNSVVVGSGSFGVVVKCVCNSDNILYAVKKNLTPVRSQSNKNELYNEVKQLQICQNHPNIIKIYSAWEQSGRVYQQLEYCPQTLSSIANQFFVIPCVLLYPYISNILNGLAHIHSNNVIHRDIKLENILVCDYNICKIGDFGLAMNVEDAHKTDDEGDSRYLALEALTESPSFSIDIFALGLCILEMATGVVVPKNGPTWQVLRQGFFPTQLSGNVSEDIVELVNNMICKKKEERWTAFDLVKQLENTKRPLERKRKEHKMCIKGQELNKSLCILEMATGIVVPKHGPTWQVLRQGFFPTQLSGNVSEDIVELVNNMICKKKEERWTAFDLVKQLENTKRPLERKRKEHKMCIEGQELNKSMMPDVETPLLKNERRSLNRRSMISRQWNFKDE</sequence>
<dbReference type="WBParaSite" id="RSKR_0000727700.1">
    <property type="protein sequence ID" value="RSKR_0000727700.1"/>
    <property type="gene ID" value="RSKR_0000727700"/>
</dbReference>